<evidence type="ECO:0000313" key="4">
    <source>
        <dbReference type="EMBL" id="QHS98768.1"/>
    </source>
</evidence>
<evidence type="ECO:0000256" key="1">
    <source>
        <dbReference type="ARBA" id="ARBA00022705"/>
    </source>
</evidence>
<reference evidence="4" key="1">
    <citation type="journal article" date="2020" name="Nature">
        <title>Giant virus diversity and host interactions through global metagenomics.</title>
        <authorList>
            <person name="Schulz F."/>
            <person name="Roux S."/>
            <person name="Paez-Espino D."/>
            <person name="Jungbluth S."/>
            <person name="Walsh D.A."/>
            <person name="Denef V.J."/>
            <person name="McMahon K.D."/>
            <person name="Konstantinidis K.T."/>
            <person name="Eloe-Fadrosh E.A."/>
            <person name="Kyrpides N.C."/>
            <person name="Woyke T."/>
        </authorList>
    </citation>
    <scope>NUCLEOTIDE SEQUENCE</scope>
    <source>
        <strain evidence="4">GVMAG-M-3300020185-18</strain>
    </source>
</reference>
<dbReference type="GO" id="GO:0005663">
    <property type="term" value="C:DNA replication factor C complex"/>
    <property type="evidence" value="ECO:0007669"/>
    <property type="project" value="TreeGrafter"/>
</dbReference>
<name>A0A6C0C536_9ZZZZ</name>
<keyword evidence="2" id="KW-0547">Nucleotide-binding</keyword>
<dbReference type="GO" id="GO:0006281">
    <property type="term" value="P:DNA repair"/>
    <property type="evidence" value="ECO:0007669"/>
    <property type="project" value="TreeGrafter"/>
</dbReference>
<protein>
    <recommendedName>
        <fullName evidence="5">Replication factor C C-terminal domain-containing protein</fullName>
    </recommendedName>
</protein>
<evidence type="ECO:0000256" key="2">
    <source>
        <dbReference type="ARBA" id="ARBA00022741"/>
    </source>
</evidence>
<dbReference type="SUPFAM" id="SSF52540">
    <property type="entry name" value="P-loop containing nucleoside triphosphate hydrolases"/>
    <property type="match status" value="1"/>
</dbReference>
<dbReference type="Pfam" id="PF13177">
    <property type="entry name" value="DNA_pol3_delta2"/>
    <property type="match status" value="1"/>
</dbReference>
<dbReference type="InterPro" id="IPR027417">
    <property type="entry name" value="P-loop_NTPase"/>
</dbReference>
<sequence length="258" mass="31122">MELNIHSKIKNNLTYFINTEKIPHIIFHGPSGSGKRDILNWFIDKIYKSNKEHIKSFVMYVNCAHIKGIRFIRDELKFFAKINIQHKQGIIFKSIILFNADKLTVDAQSALRRCIEQFSHTTRFFIIIENKEKLLNPILSRFCNIFVSYPNINNEYINLHLYKKKQPKLDNKRLTYIKNLIYNKKIKLNDMNKISTKLYNKGYSGFDLIHFVEQDINIKMDVKYHYLIYFDKIRKQFKNEKLFMNTILYFIFMRKQIL</sequence>
<dbReference type="GO" id="GO:0003689">
    <property type="term" value="F:DNA clamp loader activity"/>
    <property type="evidence" value="ECO:0007669"/>
    <property type="project" value="TreeGrafter"/>
</dbReference>
<dbReference type="InterPro" id="IPR050238">
    <property type="entry name" value="DNA_Rep/Repair_Clamp_Loader"/>
</dbReference>
<keyword evidence="1" id="KW-0235">DNA replication</keyword>
<dbReference type="Gene3D" id="3.40.50.300">
    <property type="entry name" value="P-loop containing nucleotide triphosphate hydrolases"/>
    <property type="match status" value="1"/>
</dbReference>
<keyword evidence="3" id="KW-0067">ATP-binding</keyword>
<evidence type="ECO:0008006" key="5">
    <source>
        <dbReference type="Google" id="ProtNLM"/>
    </source>
</evidence>
<accession>A0A6C0C536</accession>
<proteinExistence type="predicted"/>
<dbReference type="AlphaFoldDB" id="A0A6C0C536"/>
<evidence type="ECO:0000256" key="3">
    <source>
        <dbReference type="ARBA" id="ARBA00022840"/>
    </source>
</evidence>
<organism evidence="4">
    <name type="scientific">viral metagenome</name>
    <dbReference type="NCBI Taxonomy" id="1070528"/>
    <lineage>
        <taxon>unclassified sequences</taxon>
        <taxon>metagenomes</taxon>
        <taxon>organismal metagenomes</taxon>
    </lineage>
</organism>
<dbReference type="GO" id="GO:0006261">
    <property type="term" value="P:DNA-templated DNA replication"/>
    <property type="evidence" value="ECO:0007669"/>
    <property type="project" value="TreeGrafter"/>
</dbReference>
<dbReference type="PANTHER" id="PTHR11669">
    <property type="entry name" value="REPLICATION FACTOR C / DNA POLYMERASE III GAMMA-TAU SUBUNIT"/>
    <property type="match status" value="1"/>
</dbReference>
<dbReference type="GO" id="GO:0005524">
    <property type="term" value="F:ATP binding"/>
    <property type="evidence" value="ECO:0007669"/>
    <property type="project" value="UniProtKB-KW"/>
</dbReference>
<dbReference type="EMBL" id="MN739323">
    <property type="protein sequence ID" value="QHS98768.1"/>
    <property type="molecule type" value="Genomic_DNA"/>
</dbReference>
<dbReference type="PANTHER" id="PTHR11669:SF20">
    <property type="entry name" value="REPLICATION FACTOR C SUBUNIT 4"/>
    <property type="match status" value="1"/>
</dbReference>